<name>A0A1L7XW01_9HELO</name>
<evidence type="ECO:0000313" key="3">
    <source>
        <dbReference type="Proteomes" id="UP000184330"/>
    </source>
</evidence>
<keyword evidence="1" id="KW-0812">Transmembrane</keyword>
<keyword evidence="1" id="KW-0472">Membrane</keyword>
<feature type="transmembrane region" description="Helical" evidence="1">
    <location>
        <begin position="12"/>
        <end position="32"/>
    </location>
</feature>
<proteinExistence type="predicted"/>
<sequence length="628" mass="70110">MSLESASLHRWRSIFVILLLIAVFHTICHVSPDYSPDVVHLHEVLTRFTTRGQATVELFAPWSTIAASSPDSYVFLTIASDIAWSLVGAMFLRMLEEHKIVSVNSPSTRTVLYSFLAGIAWYSNSERHKHLLTLVNEVADAFLTLALVTITAWEDHPRWLRGLLFLGLGDALILSSYALGSNDVDAVAAYILLCAARARIIARKVADCRFSIVSILFEGVSHLSISFIIWPMSIMLITGALLPMSESAAGGNYNLRYLSADARRDLSPFPVIRPSSPQAGPGFGLRHGTAYTLYVPGAGFLWSDSMIWNQSLPEGVRNSTSQHDDAVESRWSVEGSYRVFFQDKFIERYPWEVRSAPGLSQGRPSRYLCVIPGERVVSEAGYFNMDENEKSRIRVGTNPNPASPHCDWTTYYDPMEDDGITFYNHEHQCSLGSTFRSVPDPEHIQSNDTMLRILNLKLEASCTASASEASSRLFLVESTSRVETPGSAKGPSNQGQSLTNGWFRRAVHYLQARRRLDRVRKYHGHLQDEVGTAINDIGGKTRPLDLWKPDILMCILYLLVWVTGVLHHRRFRGNAANLFGNDLPAHSQLGSVFVMCHIIAYYILGVKMLHSSRAAGLVSLYGFTEYAI</sequence>
<dbReference type="OrthoDB" id="4717190at2759"/>
<dbReference type="Proteomes" id="UP000184330">
    <property type="component" value="Unassembled WGS sequence"/>
</dbReference>
<keyword evidence="3" id="KW-1185">Reference proteome</keyword>
<evidence type="ECO:0000256" key="1">
    <source>
        <dbReference type="SAM" id="Phobius"/>
    </source>
</evidence>
<accession>A0A1L7XW01</accession>
<dbReference type="AlphaFoldDB" id="A0A1L7XW01"/>
<gene>
    <name evidence="2" type="ORF">PAC_19055</name>
</gene>
<feature type="transmembrane region" description="Helical" evidence="1">
    <location>
        <begin position="222"/>
        <end position="242"/>
    </location>
</feature>
<feature type="transmembrane region" description="Helical" evidence="1">
    <location>
        <begin position="131"/>
        <end position="153"/>
    </location>
</feature>
<reference evidence="2 3" key="1">
    <citation type="submission" date="2016-03" db="EMBL/GenBank/DDBJ databases">
        <authorList>
            <person name="Ploux O."/>
        </authorList>
    </citation>
    <scope>NUCLEOTIDE SEQUENCE [LARGE SCALE GENOMIC DNA]</scope>
    <source>
        <strain evidence="2 3">UAMH 11012</strain>
    </source>
</reference>
<feature type="transmembrane region" description="Helical" evidence="1">
    <location>
        <begin position="73"/>
        <end position="92"/>
    </location>
</feature>
<organism evidence="2 3">
    <name type="scientific">Phialocephala subalpina</name>
    <dbReference type="NCBI Taxonomy" id="576137"/>
    <lineage>
        <taxon>Eukaryota</taxon>
        <taxon>Fungi</taxon>
        <taxon>Dikarya</taxon>
        <taxon>Ascomycota</taxon>
        <taxon>Pezizomycotina</taxon>
        <taxon>Leotiomycetes</taxon>
        <taxon>Helotiales</taxon>
        <taxon>Mollisiaceae</taxon>
        <taxon>Phialocephala</taxon>
        <taxon>Phialocephala fortinii species complex</taxon>
    </lineage>
</organism>
<keyword evidence="1" id="KW-1133">Transmembrane helix</keyword>
<evidence type="ECO:0000313" key="2">
    <source>
        <dbReference type="EMBL" id="CZR69155.1"/>
    </source>
</evidence>
<protein>
    <submittedName>
        <fullName evidence="2">Uncharacterized protein</fullName>
    </submittedName>
</protein>
<dbReference type="EMBL" id="FJOG01000066">
    <property type="protein sequence ID" value="CZR69155.1"/>
    <property type="molecule type" value="Genomic_DNA"/>
</dbReference>